<comment type="caution">
    <text evidence="1">The sequence shown here is derived from an EMBL/GenBank/DDBJ whole genome shotgun (WGS) entry which is preliminary data.</text>
</comment>
<feature type="non-terminal residue" evidence="1">
    <location>
        <position position="96"/>
    </location>
</feature>
<gene>
    <name evidence="1" type="ORF">LTR16_009694</name>
</gene>
<name>A0ABR0LJG9_9PEZI</name>
<proteinExistence type="predicted"/>
<protein>
    <submittedName>
        <fullName evidence="1">Uncharacterized protein</fullName>
    </submittedName>
</protein>
<keyword evidence="2" id="KW-1185">Reference proteome</keyword>
<sequence length="96" mass="10595">MPFAHHEDPITRSALLRKSAHAFCTAFLDLPSNPPAKLLSTHFTPTSPKITEHGPSWASSRLPFLGKTFTGRADCEAYFALLARTLEFHPSADTFP</sequence>
<accession>A0ABR0LJG9</accession>
<evidence type="ECO:0000313" key="2">
    <source>
        <dbReference type="Proteomes" id="UP001357485"/>
    </source>
</evidence>
<organism evidence="1 2">
    <name type="scientific">Cryomyces antarcticus</name>
    <dbReference type="NCBI Taxonomy" id="329879"/>
    <lineage>
        <taxon>Eukaryota</taxon>
        <taxon>Fungi</taxon>
        <taxon>Dikarya</taxon>
        <taxon>Ascomycota</taxon>
        <taxon>Pezizomycotina</taxon>
        <taxon>Dothideomycetes</taxon>
        <taxon>Dothideomycetes incertae sedis</taxon>
        <taxon>Cryomyces</taxon>
    </lineage>
</organism>
<dbReference type="EMBL" id="JAVRRA010018997">
    <property type="protein sequence ID" value="KAK5186608.1"/>
    <property type="molecule type" value="Genomic_DNA"/>
</dbReference>
<reference evidence="1 2" key="1">
    <citation type="submission" date="2023-08" db="EMBL/GenBank/DDBJ databases">
        <title>Black Yeasts Isolated from many extreme environments.</title>
        <authorList>
            <person name="Coleine C."/>
            <person name="Stajich J.E."/>
            <person name="Selbmann L."/>
        </authorList>
    </citation>
    <scope>NUCLEOTIDE SEQUENCE [LARGE SCALE GENOMIC DNA]</scope>
    <source>
        <strain evidence="1 2">CCFEE 536</strain>
    </source>
</reference>
<dbReference type="Proteomes" id="UP001357485">
    <property type="component" value="Unassembled WGS sequence"/>
</dbReference>
<evidence type="ECO:0000313" key="1">
    <source>
        <dbReference type="EMBL" id="KAK5186608.1"/>
    </source>
</evidence>